<comment type="caution">
    <text evidence="2">The sequence shown here is derived from an EMBL/GenBank/DDBJ whole genome shotgun (WGS) entry which is preliminary data.</text>
</comment>
<dbReference type="Gene3D" id="1.20.5.1180">
    <property type="entry name" value="Geminin coiled-coil domain"/>
    <property type="match status" value="1"/>
</dbReference>
<gene>
    <name evidence="2" type="ORF">MEUPH1_LOCUS18675</name>
</gene>
<name>A0AAV0X7U3_9HEMI</name>
<sequence length="338" mass="39308">MAQQRFFNLEKRLSKYRELCIAYHKFMSEYLNMNHMELVTNDDSNSQTYYLPHHAVIKRDSITTKLRVVFDGSAPTISGLSLNDVMLKEPMVKLLRFRVHKIALTADVEKMYRQILVTPKDCQLQRIWYRPSPSGLLREYNLRTITYITKSASYLATRILVEIAFSAIKDDFYVNDLLTCAESSDECFQLYKDVSDTSHKKGSPRKFLQTLQPSGGDKENLVGTCRFHEHNSDPKMKKMKKNGPNEKYWEVIADRRRKVLEEVLEQNRKLHTIVMALEEENTCCKKLLKQITDLVNTLKEVLNEEDDKSTEFNVDNYISSINSNQINSNDDFSGSESE</sequence>
<dbReference type="EMBL" id="CARXXK010000003">
    <property type="protein sequence ID" value="CAI6363776.1"/>
    <property type="molecule type" value="Genomic_DNA"/>
</dbReference>
<dbReference type="GO" id="GO:0006275">
    <property type="term" value="P:regulation of DNA replication"/>
    <property type="evidence" value="ECO:0007669"/>
    <property type="project" value="InterPro"/>
</dbReference>
<protein>
    <submittedName>
        <fullName evidence="2">Uncharacterized protein</fullName>
    </submittedName>
</protein>
<dbReference type="AlphaFoldDB" id="A0AAV0X7U3"/>
<keyword evidence="3" id="KW-1185">Reference proteome</keyword>
<dbReference type="Proteomes" id="UP001160148">
    <property type="component" value="Unassembled WGS sequence"/>
</dbReference>
<evidence type="ECO:0000313" key="3">
    <source>
        <dbReference type="Proteomes" id="UP001160148"/>
    </source>
</evidence>
<evidence type="ECO:0000256" key="1">
    <source>
        <dbReference type="SAM" id="Coils"/>
    </source>
</evidence>
<keyword evidence="1" id="KW-0175">Coiled coil</keyword>
<accession>A0AAV0X7U3</accession>
<dbReference type="GO" id="GO:0071897">
    <property type="term" value="P:DNA biosynthetic process"/>
    <property type="evidence" value="ECO:0007669"/>
    <property type="project" value="UniProtKB-ARBA"/>
</dbReference>
<organism evidence="2 3">
    <name type="scientific">Macrosiphum euphorbiae</name>
    <name type="common">potato aphid</name>
    <dbReference type="NCBI Taxonomy" id="13131"/>
    <lineage>
        <taxon>Eukaryota</taxon>
        <taxon>Metazoa</taxon>
        <taxon>Ecdysozoa</taxon>
        <taxon>Arthropoda</taxon>
        <taxon>Hexapoda</taxon>
        <taxon>Insecta</taxon>
        <taxon>Pterygota</taxon>
        <taxon>Neoptera</taxon>
        <taxon>Paraneoptera</taxon>
        <taxon>Hemiptera</taxon>
        <taxon>Sternorrhyncha</taxon>
        <taxon>Aphidomorpha</taxon>
        <taxon>Aphidoidea</taxon>
        <taxon>Aphididae</taxon>
        <taxon>Macrosiphini</taxon>
        <taxon>Macrosiphum</taxon>
    </lineage>
</organism>
<dbReference type="SUPFAM" id="SSF56672">
    <property type="entry name" value="DNA/RNA polymerases"/>
    <property type="match status" value="1"/>
</dbReference>
<dbReference type="Pfam" id="PF07412">
    <property type="entry name" value="Geminin"/>
    <property type="match status" value="1"/>
</dbReference>
<reference evidence="2 3" key="1">
    <citation type="submission" date="2023-01" db="EMBL/GenBank/DDBJ databases">
        <authorList>
            <person name="Whitehead M."/>
        </authorList>
    </citation>
    <scope>NUCLEOTIDE SEQUENCE [LARGE SCALE GENOMIC DNA]</scope>
</reference>
<dbReference type="InterPro" id="IPR043502">
    <property type="entry name" value="DNA/RNA_pol_sf"/>
</dbReference>
<dbReference type="SUPFAM" id="SSF111469">
    <property type="entry name" value="Geminin coiled-coil domain"/>
    <property type="match status" value="1"/>
</dbReference>
<proteinExistence type="predicted"/>
<dbReference type="PANTHER" id="PTHR47331:SF1">
    <property type="entry name" value="GAG-LIKE PROTEIN"/>
    <property type="match status" value="1"/>
</dbReference>
<dbReference type="InterPro" id="IPR022786">
    <property type="entry name" value="Geminin/Multicilin"/>
</dbReference>
<dbReference type="PANTHER" id="PTHR47331">
    <property type="entry name" value="PHD-TYPE DOMAIN-CONTAINING PROTEIN"/>
    <property type="match status" value="1"/>
</dbReference>
<feature type="coiled-coil region" evidence="1">
    <location>
        <begin position="260"/>
        <end position="308"/>
    </location>
</feature>
<evidence type="ECO:0000313" key="2">
    <source>
        <dbReference type="EMBL" id="CAI6363776.1"/>
    </source>
</evidence>